<keyword evidence="1" id="KW-0500">Molybdenum</keyword>
<organism evidence="4 5">
    <name type="scientific">Actinopolyspora mzabensis</name>
    <dbReference type="NCBI Taxonomy" id="995066"/>
    <lineage>
        <taxon>Bacteria</taxon>
        <taxon>Bacillati</taxon>
        <taxon>Actinomycetota</taxon>
        <taxon>Actinomycetes</taxon>
        <taxon>Actinopolysporales</taxon>
        <taxon>Actinopolysporaceae</taxon>
        <taxon>Actinopolyspora</taxon>
    </lineage>
</organism>
<dbReference type="InterPro" id="IPR037165">
    <property type="entry name" value="AldOxase/xan_DH_Mopterin-bd_sf"/>
</dbReference>
<dbReference type="PANTHER" id="PTHR11908:SF132">
    <property type="entry name" value="ALDEHYDE OXIDASE 1-RELATED"/>
    <property type="match status" value="1"/>
</dbReference>
<keyword evidence="2" id="KW-0560">Oxidoreductase</keyword>
<dbReference type="SUPFAM" id="SSF56003">
    <property type="entry name" value="Molybdenum cofactor-binding domain"/>
    <property type="match status" value="1"/>
</dbReference>
<dbReference type="InterPro" id="IPR000674">
    <property type="entry name" value="Ald_Oxase/Xan_DH_a/b"/>
</dbReference>
<reference evidence="5" key="1">
    <citation type="submission" date="2016-10" db="EMBL/GenBank/DDBJ databases">
        <authorList>
            <person name="Varghese N."/>
            <person name="Submissions S."/>
        </authorList>
    </citation>
    <scope>NUCLEOTIDE SEQUENCE [LARGE SCALE GENOMIC DNA]</scope>
    <source>
        <strain evidence="5">DSM 45460</strain>
    </source>
</reference>
<evidence type="ECO:0000256" key="1">
    <source>
        <dbReference type="ARBA" id="ARBA00022505"/>
    </source>
</evidence>
<evidence type="ECO:0000256" key="2">
    <source>
        <dbReference type="ARBA" id="ARBA00023002"/>
    </source>
</evidence>
<protein>
    <submittedName>
        <fullName evidence="4">Xanthine dehydrogenase YagR molybdenum-binding subunit</fullName>
    </submittedName>
</protein>
<keyword evidence="5" id="KW-1185">Reference proteome</keyword>
<dbReference type="InterPro" id="IPR036856">
    <property type="entry name" value="Ald_Oxase/Xan_DH_a/b_sf"/>
</dbReference>
<evidence type="ECO:0000313" key="5">
    <source>
        <dbReference type="Proteomes" id="UP000199213"/>
    </source>
</evidence>
<dbReference type="Gene3D" id="3.90.1170.50">
    <property type="entry name" value="Aldehyde oxidase/xanthine dehydrogenase, a/b hammerhead"/>
    <property type="match status" value="1"/>
</dbReference>
<feature type="domain" description="Aldehyde oxidase/xanthine dehydrogenase a/b hammerhead" evidence="3">
    <location>
        <begin position="22"/>
        <end position="126"/>
    </location>
</feature>
<dbReference type="AlphaFoldDB" id="A0A1G8VUA9"/>
<name>A0A1G8VUA9_ACTMZ</name>
<dbReference type="EMBL" id="FNFM01000001">
    <property type="protein sequence ID" value="SDJ69589.1"/>
    <property type="molecule type" value="Genomic_DNA"/>
</dbReference>
<dbReference type="Pfam" id="PF02738">
    <property type="entry name" value="MoCoBD_1"/>
    <property type="match status" value="1"/>
</dbReference>
<dbReference type="SMART" id="SM01008">
    <property type="entry name" value="Ald_Xan_dh_C"/>
    <property type="match status" value="1"/>
</dbReference>
<dbReference type="Pfam" id="PF20256">
    <property type="entry name" value="MoCoBD_2"/>
    <property type="match status" value="2"/>
</dbReference>
<dbReference type="Pfam" id="PF01315">
    <property type="entry name" value="Ald_Xan_dh_C"/>
    <property type="match status" value="1"/>
</dbReference>
<dbReference type="GO" id="GO:0016491">
    <property type="term" value="F:oxidoreductase activity"/>
    <property type="evidence" value="ECO:0007669"/>
    <property type="project" value="UniProtKB-KW"/>
</dbReference>
<proteinExistence type="predicted"/>
<evidence type="ECO:0000313" key="4">
    <source>
        <dbReference type="EMBL" id="SDJ69589.1"/>
    </source>
</evidence>
<dbReference type="InterPro" id="IPR016208">
    <property type="entry name" value="Ald_Oxase/xanthine_DH-like"/>
</dbReference>
<dbReference type="RefSeq" id="WP_092625640.1">
    <property type="nucleotide sequence ID" value="NZ_FNFM01000001.1"/>
</dbReference>
<dbReference type="Gene3D" id="3.30.365.10">
    <property type="entry name" value="Aldehyde oxidase/xanthine dehydrogenase, molybdopterin binding domain"/>
    <property type="match status" value="4"/>
</dbReference>
<dbReference type="InterPro" id="IPR008274">
    <property type="entry name" value="AldOxase/xan_DH_MoCoBD1"/>
</dbReference>
<dbReference type="InterPro" id="IPR046867">
    <property type="entry name" value="AldOxase/xan_DH_MoCoBD2"/>
</dbReference>
<dbReference type="OrthoDB" id="135295at2"/>
<dbReference type="SUPFAM" id="SSF54665">
    <property type="entry name" value="CO dehydrogenase molybdoprotein N-domain-like"/>
    <property type="match status" value="1"/>
</dbReference>
<accession>A0A1G8VUA9</accession>
<evidence type="ECO:0000259" key="3">
    <source>
        <dbReference type="SMART" id="SM01008"/>
    </source>
</evidence>
<dbReference type="PANTHER" id="PTHR11908">
    <property type="entry name" value="XANTHINE DEHYDROGENASE"/>
    <property type="match status" value="1"/>
</dbReference>
<dbReference type="GO" id="GO:0005506">
    <property type="term" value="F:iron ion binding"/>
    <property type="evidence" value="ECO:0007669"/>
    <property type="project" value="InterPro"/>
</dbReference>
<sequence length="693" mass="74038">MTGMTRAIPPGPERVEGRAKVTGTAPYAFEHPVTDPLYLHPLRATIARGRVTRIDTDAAERVDGVHTVLTHHNAATLNPVGDPELAVLQSDGIDYRGQLIGAVVAETPEIAAHAAGLVDVRYERLPHDSEFRDDAAIVYTPDADASPMLSPDLERGDVDAAFAEAAHTVDATYTTPPEHHNPLEPHAVIATWDEEGLTLHDSNQGSHLVRDLLAALVGIDKERVSVIAPHVGGAFGSKGMPHGHVALTVLAARRTAGRPVKCALSRTQMFELVGYRPPTRQRVRLGADPEGRLTATEHDSLEQTSRFKQYAEQSASASREMYASPNRRVTNRLAALDVPAPTWMRAPGEAPGMYALETAVDELAVRVGIDPIELRVRNEPEVAPVSGLPFSSRNLVACLRQGAERFGWHERDPRPGTRREGDWLVGTGVAAASFPTLFFPGSLATIHHESAGKYRVEIGAVDIGTGSRTALTQLAAEALEVPLENVELRLGSTEQPHASLAGGSTGTASWGSTVVEAARSFRTEHGSEPAEGVETTAGAADNPDIGKYAMHAYGAQFAEVRVHVDTGEVRVPRMLGVFAAGRIVNPRTAHSQFLGGMTMGLSTALHEHSVVDERFGHVVNHDLAGYHIAGNADVGSIEVSWVDEHDPHVNPVGAKGIGEIGIVGTAAAIGNAAYHATGVRVRDLPLTPEKFLY</sequence>
<dbReference type="Proteomes" id="UP000199213">
    <property type="component" value="Unassembled WGS sequence"/>
</dbReference>
<gene>
    <name evidence="4" type="ORF">SAMN04487820_101335</name>
</gene>